<name>A0A9Q0TW03_SALPP</name>
<evidence type="ECO:0000313" key="1">
    <source>
        <dbReference type="EMBL" id="KAJ6718760.1"/>
    </source>
</evidence>
<dbReference type="Proteomes" id="UP001151532">
    <property type="component" value="Chromosome 10"/>
</dbReference>
<sequence length="69" mass="7191">MISVRSSSTAIAIAKYCAGIQHSSSELLPLAAKPQCQSTSVIFAAVKSVKFEDTLSQSTSVIFAAVKSV</sequence>
<reference evidence="1" key="2">
    <citation type="journal article" date="2023" name="Int. J. Mol. Sci.">
        <title>De Novo Assembly and Annotation of 11 Diverse Shrub Willow (Salix) Genomes Reveals Novel Gene Organization in Sex-Linked Regions.</title>
        <authorList>
            <person name="Hyden B."/>
            <person name="Feng K."/>
            <person name="Yates T.B."/>
            <person name="Jawdy S."/>
            <person name="Cereghino C."/>
            <person name="Smart L.B."/>
            <person name="Muchero W."/>
        </authorList>
    </citation>
    <scope>NUCLEOTIDE SEQUENCE</scope>
    <source>
        <tissue evidence="1">Shoot tip</tissue>
    </source>
</reference>
<organism evidence="1 2">
    <name type="scientific">Salix purpurea</name>
    <name type="common">Purple osier willow</name>
    <dbReference type="NCBI Taxonomy" id="77065"/>
    <lineage>
        <taxon>Eukaryota</taxon>
        <taxon>Viridiplantae</taxon>
        <taxon>Streptophyta</taxon>
        <taxon>Embryophyta</taxon>
        <taxon>Tracheophyta</taxon>
        <taxon>Spermatophyta</taxon>
        <taxon>Magnoliopsida</taxon>
        <taxon>eudicotyledons</taxon>
        <taxon>Gunneridae</taxon>
        <taxon>Pentapetalae</taxon>
        <taxon>rosids</taxon>
        <taxon>fabids</taxon>
        <taxon>Malpighiales</taxon>
        <taxon>Salicaceae</taxon>
        <taxon>Saliceae</taxon>
        <taxon>Salix</taxon>
    </lineage>
</organism>
<gene>
    <name evidence="1" type="ORF">OIU79_006597</name>
</gene>
<evidence type="ECO:0000313" key="2">
    <source>
        <dbReference type="Proteomes" id="UP001151532"/>
    </source>
</evidence>
<reference evidence="1" key="1">
    <citation type="submission" date="2022-11" db="EMBL/GenBank/DDBJ databases">
        <authorList>
            <person name="Hyden B.L."/>
            <person name="Feng K."/>
            <person name="Yates T."/>
            <person name="Jawdy S."/>
            <person name="Smart L.B."/>
            <person name="Muchero W."/>
        </authorList>
    </citation>
    <scope>NUCLEOTIDE SEQUENCE</scope>
    <source>
        <tissue evidence="1">Shoot tip</tissue>
    </source>
</reference>
<proteinExistence type="predicted"/>
<comment type="caution">
    <text evidence="1">The sequence shown here is derived from an EMBL/GenBank/DDBJ whole genome shotgun (WGS) entry which is preliminary data.</text>
</comment>
<accession>A0A9Q0TW03</accession>
<protein>
    <submittedName>
        <fullName evidence="1">Uncharacterized protein</fullName>
    </submittedName>
</protein>
<dbReference type="AlphaFoldDB" id="A0A9Q0TW03"/>
<dbReference type="EMBL" id="JAPFFK010000014">
    <property type="protein sequence ID" value="KAJ6718760.1"/>
    <property type="molecule type" value="Genomic_DNA"/>
</dbReference>
<keyword evidence="2" id="KW-1185">Reference proteome</keyword>